<dbReference type="Gramene" id="TVU29455">
    <property type="protein sequence ID" value="TVU29455"/>
    <property type="gene ID" value="EJB05_21020"/>
</dbReference>
<dbReference type="GO" id="GO:0000813">
    <property type="term" value="C:ESCRT I complex"/>
    <property type="evidence" value="ECO:0007669"/>
    <property type="project" value="TreeGrafter"/>
</dbReference>
<protein>
    <submittedName>
        <fullName evidence="1">Uncharacterized protein</fullName>
    </submittedName>
</protein>
<dbReference type="Proteomes" id="UP000324897">
    <property type="component" value="Chromosome 1"/>
</dbReference>
<dbReference type="GO" id="GO:0070676">
    <property type="term" value="P:intralumenal vesicle formation"/>
    <property type="evidence" value="ECO:0007669"/>
    <property type="project" value="TreeGrafter"/>
</dbReference>
<accession>A0A5J9TJX9</accession>
<dbReference type="Gramene" id="TVU11218">
    <property type="protein sequence ID" value="TVU11218"/>
    <property type="gene ID" value="EJB05_44791"/>
</dbReference>
<dbReference type="EMBL" id="RWGY01000011">
    <property type="protein sequence ID" value="TVU29455.1"/>
    <property type="molecule type" value="Genomic_DNA"/>
</dbReference>
<dbReference type="PANTHER" id="PTHR46977:SF8">
    <property type="entry name" value="OS07G0573300 PROTEIN"/>
    <property type="match status" value="1"/>
</dbReference>
<name>A0A5J9TJX9_9POAL</name>
<gene>
    <name evidence="2" type="ORF">EJB05_21020</name>
    <name evidence="1" type="ORF">EJB05_44791</name>
</gene>
<feature type="non-terminal residue" evidence="1">
    <location>
        <position position="1"/>
    </location>
</feature>
<evidence type="ECO:0000313" key="2">
    <source>
        <dbReference type="EMBL" id="TVU29455.1"/>
    </source>
</evidence>
<proteinExistence type="predicted"/>
<dbReference type="Proteomes" id="UP000324897">
    <property type="component" value="Chromosome 3"/>
</dbReference>
<evidence type="ECO:0000313" key="1">
    <source>
        <dbReference type="EMBL" id="TVU11218.1"/>
    </source>
</evidence>
<organism evidence="1 3">
    <name type="scientific">Eragrostis curvula</name>
    <name type="common">weeping love grass</name>
    <dbReference type="NCBI Taxonomy" id="38414"/>
    <lineage>
        <taxon>Eukaryota</taxon>
        <taxon>Viridiplantae</taxon>
        <taxon>Streptophyta</taxon>
        <taxon>Embryophyta</taxon>
        <taxon>Tracheophyta</taxon>
        <taxon>Spermatophyta</taxon>
        <taxon>Magnoliopsida</taxon>
        <taxon>Liliopsida</taxon>
        <taxon>Poales</taxon>
        <taxon>Poaceae</taxon>
        <taxon>PACMAD clade</taxon>
        <taxon>Chloridoideae</taxon>
        <taxon>Eragrostideae</taxon>
        <taxon>Eragrostidinae</taxon>
        <taxon>Eragrostis</taxon>
    </lineage>
</organism>
<dbReference type="AlphaFoldDB" id="A0A5J9TJX9"/>
<dbReference type="GO" id="GO:0031902">
    <property type="term" value="C:late endosome membrane"/>
    <property type="evidence" value="ECO:0007669"/>
    <property type="project" value="TreeGrafter"/>
</dbReference>
<dbReference type="InterPro" id="IPR045893">
    <property type="entry name" value="FREE1"/>
</dbReference>
<evidence type="ECO:0000313" key="3">
    <source>
        <dbReference type="Proteomes" id="UP000324897"/>
    </source>
</evidence>
<dbReference type="PANTHER" id="PTHR46977">
    <property type="entry name" value="PROTEIN FREE1"/>
    <property type="match status" value="1"/>
</dbReference>
<keyword evidence="3" id="KW-1185">Reference proteome</keyword>
<dbReference type="GO" id="GO:0036258">
    <property type="term" value="P:multivesicular body assembly"/>
    <property type="evidence" value="ECO:0007669"/>
    <property type="project" value="InterPro"/>
</dbReference>
<sequence>MGDATSDDPMPQFDPQEMNRWSIDLQFGGEQKQLWSAGGGSGGSSFAKIARAVPKAESLEDASVGAQKFRVKLEPGPTDMLCQIALDGIRMLGPGFNYMVQDFSRR</sequence>
<dbReference type="EMBL" id="RWGY01000039">
    <property type="protein sequence ID" value="TVU11218.1"/>
    <property type="molecule type" value="Genomic_DNA"/>
</dbReference>
<dbReference type="GO" id="GO:0043130">
    <property type="term" value="F:ubiquitin binding"/>
    <property type="evidence" value="ECO:0007669"/>
    <property type="project" value="InterPro"/>
</dbReference>
<reference evidence="1 3" key="1">
    <citation type="journal article" date="2019" name="Sci. Rep.">
        <title>A high-quality genome of Eragrostis curvula grass provides insights into Poaceae evolution and supports new strategies to enhance forage quality.</title>
        <authorList>
            <person name="Carballo J."/>
            <person name="Santos B.A.C.M."/>
            <person name="Zappacosta D."/>
            <person name="Garbus I."/>
            <person name="Selva J.P."/>
            <person name="Gallo C.A."/>
            <person name="Diaz A."/>
            <person name="Albertini E."/>
            <person name="Caccamo M."/>
            <person name="Echenique V."/>
        </authorList>
    </citation>
    <scope>NUCLEOTIDE SEQUENCE [LARGE SCALE GENOMIC DNA]</scope>
    <source>
        <strain evidence="3">cv. Victoria</strain>
        <tissue evidence="1">Leaf</tissue>
    </source>
</reference>
<comment type="caution">
    <text evidence="1">The sequence shown here is derived from an EMBL/GenBank/DDBJ whole genome shotgun (WGS) entry which is preliminary data.</text>
</comment>